<name>A0A975HCG4_9SPHN</name>
<reference evidence="2" key="2">
    <citation type="submission" date="2021-04" db="EMBL/GenBank/DDBJ databases">
        <title>Isolation and genomic analysis of the ibuprofen-degrading bacterium Sphingomonas strain MPO218.</title>
        <authorList>
            <person name="Aulestia M."/>
            <person name="Flores A."/>
            <person name="Mangas E.L."/>
            <person name="Perez-Pulido A.J."/>
            <person name="Santero E."/>
            <person name="Camacho E.M."/>
        </authorList>
    </citation>
    <scope>NUCLEOTIDE SEQUENCE</scope>
    <source>
        <strain evidence="2">MPO218</strain>
    </source>
</reference>
<sequence>MAKFKLTDIHKLILSAAATRPDGNLLPPPEGLGELSEMLRTSYGELLQHKFAMEVETGDQTQVWRIGEGKTFGLIITDKGKAAAGEVQPPTAKPVKKIDMVLDMLRREQGATLAELIDATGWLPHTTRAALTGLRKKGHILEKATRDGATCYATMAVA</sequence>
<dbReference type="RefSeq" id="WP_047169676.1">
    <property type="nucleotide sequence ID" value="NZ_CP059319.1"/>
</dbReference>
<evidence type="ECO:0000313" key="2">
    <source>
        <dbReference type="EMBL" id="QTH20232.1"/>
    </source>
</evidence>
<dbReference type="EMBL" id="CP059319">
    <property type="protein sequence ID" value="QTH20232.1"/>
    <property type="molecule type" value="Genomic_DNA"/>
</dbReference>
<reference evidence="2" key="1">
    <citation type="submission" date="2020-07" db="EMBL/GenBank/DDBJ databases">
        <authorList>
            <person name="Camacho E."/>
        </authorList>
    </citation>
    <scope>NUCLEOTIDE SEQUENCE</scope>
    <source>
        <strain evidence="2">MPO218</strain>
    </source>
</reference>
<dbReference type="Pfam" id="PF11994">
    <property type="entry name" value="DUF3489"/>
    <property type="match status" value="1"/>
</dbReference>
<dbReference type="AlphaFoldDB" id="A0A975HCG4"/>
<dbReference type="InterPro" id="IPR021880">
    <property type="entry name" value="DUF3489"/>
</dbReference>
<dbReference type="SUPFAM" id="SSF46785">
    <property type="entry name" value="Winged helix' DNA-binding domain"/>
    <property type="match status" value="1"/>
</dbReference>
<accession>A0A975HCG4</accession>
<evidence type="ECO:0000313" key="1">
    <source>
        <dbReference type="EMBL" id="QTH20141.1"/>
    </source>
</evidence>
<gene>
    <name evidence="1" type="ORF">HRJ34_17480</name>
    <name evidence="2" type="ORF">HRJ34_18025</name>
</gene>
<evidence type="ECO:0000313" key="3">
    <source>
        <dbReference type="Proteomes" id="UP000664914"/>
    </source>
</evidence>
<dbReference type="InterPro" id="IPR036390">
    <property type="entry name" value="WH_DNA-bd_sf"/>
</dbReference>
<protein>
    <submittedName>
        <fullName evidence="2">DUF3489 domain-containing protein</fullName>
    </submittedName>
</protein>
<proteinExistence type="predicted"/>
<dbReference type="Proteomes" id="UP000664914">
    <property type="component" value="Chromosome"/>
</dbReference>
<dbReference type="EMBL" id="CP059319">
    <property type="protein sequence ID" value="QTH20141.1"/>
    <property type="molecule type" value="Genomic_DNA"/>
</dbReference>
<organism evidence="2 3">
    <name type="scientific">Rhizorhabdus wittichii</name>
    <dbReference type="NCBI Taxonomy" id="160791"/>
    <lineage>
        <taxon>Bacteria</taxon>
        <taxon>Pseudomonadati</taxon>
        <taxon>Pseudomonadota</taxon>
        <taxon>Alphaproteobacteria</taxon>
        <taxon>Sphingomonadales</taxon>
        <taxon>Sphingomonadaceae</taxon>
        <taxon>Rhizorhabdus</taxon>
    </lineage>
</organism>